<name>A0AAN7T3W7_9EURO</name>
<keyword evidence="2" id="KW-0812">Transmembrane</keyword>
<keyword evidence="2" id="KW-1133">Transmembrane helix</keyword>
<proteinExistence type="predicted"/>
<keyword evidence="2" id="KW-0472">Membrane</keyword>
<protein>
    <submittedName>
        <fullName evidence="3">Uncharacterized protein</fullName>
    </submittedName>
</protein>
<organism evidence="3 4">
    <name type="scientific">Lithohypha guttulata</name>
    <dbReference type="NCBI Taxonomy" id="1690604"/>
    <lineage>
        <taxon>Eukaryota</taxon>
        <taxon>Fungi</taxon>
        <taxon>Dikarya</taxon>
        <taxon>Ascomycota</taxon>
        <taxon>Pezizomycotina</taxon>
        <taxon>Eurotiomycetes</taxon>
        <taxon>Chaetothyriomycetidae</taxon>
        <taxon>Chaetothyriales</taxon>
        <taxon>Trichomeriaceae</taxon>
        <taxon>Lithohypha</taxon>
    </lineage>
</organism>
<dbReference type="Proteomes" id="UP001309876">
    <property type="component" value="Unassembled WGS sequence"/>
</dbReference>
<feature type="compositionally biased region" description="Basic and acidic residues" evidence="1">
    <location>
        <begin position="217"/>
        <end position="226"/>
    </location>
</feature>
<feature type="region of interest" description="Disordered" evidence="1">
    <location>
        <begin position="217"/>
        <end position="242"/>
    </location>
</feature>
<evidence type="ECO:0000256" key="1">
    <source>
        <dbReference type="SAM" id="MobiDB-lite"/>
    </source>
</evidence>
<reference evidence="3 4" key="1">
    <citation type="submission" date="2023-08" db="EMBL/GenBank/DDBJ databases">
        <title>Black Yeasts Isolated from many extreme environments.</title>
        <authorList>
            <person name="Coleine C."/>
            <person name="Stajich J.E."/>
            <person name="Selbmann L."/>
        </authorList>
    </citation>
    <scope>NUCLEOTIDE SEQUENCE [LARGE SCALE GENOMIC DNA]</scope>
    <source>
        <strain evidence="3 4">CCFEE 5910</strain>
    </source>
</reference>
<dbReference type="EMBL" id="JAVRRJ010000002">
    <property type="protein sequence ID" value="KAK5088058.1"/>
    <property type="molecule type" value="Genomic_DNA"/>
</dbReference>
<comment type="caution">
    <text evidence="3">The sequence shown here is derived from an EMBL/GenBank/DDBJ whole genome shotgun (WGS) entry which is preliminary data.</text>
</comment>
<keyword evidence="4" id="KW-1185">Reference proteome</keyword>
<evidence type="ECO:0000313" key="4">
    <source>
        <dbReference type="Proteomes" id="UP001309876"/>
    </source>
</evidence>
<gene>
    <name evidence="3" type="ORF">LTR05_002274</name>
</gene>
<feature type="transmembrane region" description="Helical" evidence="2">
    <location>
        <begin position="76"/>
        <end position="97"/>
    </location>
</feature>
<feature type="transmembrane region" description="Helical" evidence="2">
    <location>
        <begin position="170"/>
        <end position="191"/>
    </location>
</feature>
<dbReference type="AlphaFoldDB" id="A0AAN7T3W7"/>
<feature type="transmembrane region" description="Helical" evidence="2">
    <location>
        <begin position="14"/>
        <end position="36"/>
    </location>
</feature>
<sequence>MFLSRRYRPNMRPFYGLIAIEFCLTVALLTFTGIAAPNLYRTKLWQDGADNGFNSSPVAGLYAAANYRPYTTPRCWSQFITNYNLVVAVLSMFLMLVKGTTFMLHVLPPIVSTILHAILIALYSVAAAFQASSDTTDPRRPQNGPPWYITKNCSVAHDKSLVGYCQQAKATFACFVAMLGVFTIYFGLSLWSCFPSKAHRLEYEEKQRAKKLRWAHLDEPDPRSADSDYAVPDTPGVQLGMNPVTPRTLAFNKLGGTRDLPLRARDTSDTKTSTFALRSPGILRTPMHLRSPRENKEIAVVTSEPSASPDPEAQMYFPPPPKESIGRGR</sequence>
<feature type="region of interest" description="Disordered" evidence="1">
    <location>
        <begin position="291"/>
        <end position="329"/>
    </location>
</feature>
<evidence type="ECO:0000256" key="2">
    <source>
        <dbReference type="SAM" id="Phobius"/>
    </source>
</evidence>
<feature type="transmembrane region" description="Helical" evidence="2">
    <location>
        <begin position="109"/>
        <end position="129"/>
    </location>
</feature>
<accession>A0AAN7T3W7</accession>
<evidence type="ECO:0000313" key="3">
    <source>
        <dbReference type="EMBL" id="KAK5088058.1"/>
    </source>
</evidence>